<dbReference type="Gramene" id="Zm00001eb290470_T001">
    <property type="protein sequence ID" value="Zm00001eb290470_P001"/>
    <property type="gene ID" value="Zm00001eb290470"/>
</dbReference>
<proteinExistence type="predicted"/>
<reference evidence="2" key="1">
    <citation type="journal article" date="2009" name="Science">
        <title>The B73 maize genome: complexity, diversity, and dynamics.</title>
        <authorList>
            <person name="Schnable P.S."/>
            <person name="Ware D."/>
            <person name="Fulton R.S."/>
            <person name="Stein J.C."/>
            <person name="Wei F."/>
            <person name="Pasternak S."/>
            <person name="Liang C."/>
            <person name="Zhang J."/>
            <person name="Fulton L."/>
            <person name="Graves T.A."/>
            <person name="Minx P."/>
            <person name="Reily A.D."/>
            <person name="Courtney L."/>
            <person name="Kruchowski S.S."/>
            <person name="Tomlinson C."/>
            <person name="Strong C."/>
            <person name="Delehaunty K."/>
            <person name="Fronick C."/>
            <person name="Courtney B."/>
            <person name="Rock S.M."/>
            <person name="Belter E."/>
            <person name="Du F."/>
            <person name="Kim K."/>
            <person name="Abbott R.M."/>
            <person name="Cotton M."/>
            <person name="Levy A."/>
            <person name="Marchetto P."/>
            <person name="Ochoa K."/>
            <person name="Jackson S.M."/>
            <person name="Gillam B."/>
            <person name="Chen W."/>
            <person name="Yan L."/>
            <person name="Higginbotham J."/>
            <person name="Cardenas M."/>
            <person name="Waligorski J."/>
            <person name="Applebaum E."/>
            <person name="Phelps L."/>
            <person name="Falcone J."/>
            <person name="Kanchi K."/>
            <person name="Thane T."/>
            <person name="Scimone A."/>
            <person name="Thane N."/>
            <person name="Henke J."/>
            <person name="Wang T."/>
            <person name="Ruppert J."/>
            <person name="Shah N."/>
            <person name="Rotter K."/>
            <person name="Hodges J."/>
            <person name="Ingenthron E."/>
            <person name="Cordes M."/>
            <person name="Kohlberg S."/>
            <person name="Sgro J."/>
            <person name="Delgado B."/>
            <person name="Mead K."/>
            <person name="Chinwalla A."/>
            <person name="Leonard S."/>
            <person name="Crouse K."/>
            <person name="Collura K."/>
            <person name="Kudrna D."/>
            <person name="Currie J."/>
            <person name="He R."/>
            <person name="Angelova A."/>
            <person name="Rajasekar S."/>
            <person name="Mueller T."/>
            <person name="Lomeli R."/>
            <person name="Scara G."/>
            <person name="Ko A."/>
            <person name="Delaney K."/>
            <person name="Wissotski M."/>
            <person name="Lopez G."/>
            <person name="Campos D."/>
            <person name="Braidotti M."/>
            <person name="Ashley E."/>
            <person name="Golser W."/>
            <person name="Kim H."/>
            <person name="Lee S."/>
            <person name="Lin J."/>
            <person name="Dujmic Z."/>
            <person name="Kim W."/>
            <person name="Talag J."/>
            <person name="Zuccolo A."/>
            <person name="Fan C."/>
            <person name="Sebastian A."/>
            <person name="Kramer M."/>
            <person name="Spiegel L."/>
            <person name="Nascimento L."/>
            <person name="Zutavern T."/>
            <person name="Miller B."/>
            <person name="Ambroise C."/>
            <person name="Muller S."/>
            <person name="Spooner W."/>
            <person name="Narechania A."/>
            <person name="Ren L."/>
            <person name="Wei S."/>
            <person name="Kumari S."/>
            <person name="Faga B."/>
            <person name="Levy M.J."/>
            <person name="McMahan L."/>
            <person name="Van Buren P."/>
            <person name="Vaughn M.W."/>
            <person name="Ying K."/>
            <person name="Yeh C.-T."/>
            <person name="Emrich S.J."/>
            <person name="Jia Y."/>
            <person name="Kalyanaraman A."/>
            <person name="Hsia A.-P."/>
            <person name="Barbazuk W.B."/>
            <person name="Baucom R.S."/>
            <person name="Brutnell T.P."/>
            <person name="Carpita N.C."/>
            <person name="Chaparro C."/>
            <person name="Chia J.-M."/>
            <person name="Deragon J.-M."/>
            <person name="Estill J.C."/>
            <person name="Fu Y."/>
            <person name="Jeddeloh J.A."/>
            <person name="Han Y."/>
            <person name="Lee H."/>
            <person name="Li P."/>
            <person name="Lisch D.R."/>
            <person name="Liu S."/>
            <person name="Liu Z."/>
            <person name="Nagel D.H."/>
            <person name="McCann M.C."/>
            <person name="SanMiguel P."/>
            <person name="Myers A.M."/>
            <person name="Nettleton D."/>
            <person name="Nguyen J."/>
            <person name="Penning B.W."/>
            <person name="Ponnala L."/>
            <person name="Schneider K.L."/>
            <person name="Schwartz D.C."/>
            <person name="Sharma A."/>
            <person name="Soderlund C."/>
            <person name="Springer N.M."/>
            <person name="Sun Q."/>
            <person name="Wang H."/>
            <person name="Waterman M."/>
            <person name="Westerman R."/>
            <person name="Wolfgruber T.K."/>
            <person name="Yang L."/>
            <person name="Yu Y."/>
            <person name="Zhang L."/>
            <person name="Zhou S."/>
            <person name="Zhu Q."/>
            <person name="Bennetzen J.L."/>
            <person name="Dawe R.K."/>
            <person name="Jiang J."/>
            <person name="Jiang N."/>
            <person name="Presting G.G."/>
            <person name="Wessler S.R."/>
            <person name="Aluru S."/>
            <person name="Martienssen R.A."/>
            <person name="Clifton S.W."/>
            <person name="McCombie W.R."/>
            <person name="Wing R.A."/>
            <person name="Wilson R.K."/>
        </authorList>
    </citation>
    <scope>NUCLEOTIDE SEQUENCE [LARGE SCALE GENOMIC DNA]</scope>
    <source>
        <strain evidence="2">cv. B73</strain>
    </source>
</reference>
<dbReference type="Proteomes" id="UP000007305">
    <property type="component" value="Chromosome 6"/>
</dbReference>
<dbReference type="InParanoid" id="A0A804UBY8"/>
<evidence type="ECO:0000313" key="1">
    <source>
        <dbReference type="EnsemblPlants" id="Zm00001eb290470_P001"/>
    </source>
</evidence>
<evidence type="ECO:0000313" key="2">
    <source>
        <dbReference type="Proteomes" id="UP000007305"/>
    </source>
</evidence>
<sequence>MRLTGAWTPSPIPPVVADILVQGSFMFVNAIGRDQALESGSKIVYVVSQILFHEQVQALEKSGVWRDMRIPPMTNSSGSMKDINDPCIVPQNSHPPMEEVSYGASAPHALQFPQVKEVMVNGVRVKDEIL</sequence>
<name>A0A804UBY8_MAIZE</name>
<accession>A0A804UBY8</accession>
<dbReference type="EnsemblPlants" id="Zm00001eb290470_T001">
    <property type="protein sequence ID" value="Zm00001eb290470_P001"/>
    <property type="gene ID" value="Zm00001eb290470"/>
</dbReference>
<protein>
    <submittedName>
        <fullName evidence="1">Uncharacterized protein</fullName>
    </submittedName>
</protein>
<reference evidence="1" key="3">
    <citation type="submission" date="2021-05" db="UniProtKB">
        <authorList>
            <consortium name="EnsemblPlants"/>
        </authorList>
    </citation>
    <scope>IDENTIFICATION</scope>
    <source>
        <strain evidence="1">cv. B73</strain>
    </source>
</reference>
<dbReference type="AlphaFoldDB" id="A0A804UBY8"/>
<organism evidence="1 2">
    <name type="scientific">Zea mays</name>
    <name type="common">Maize</name>
    <dbReference type="NCBI Taxonomy" id="4577"/>
    <lineage>
        <taxon>Eukaryota</taxon>
        <taxon>Viridiplantae</taxon>
        <taxon>Streptophyta</taxon>
        <taxon>Embryophyta</taxon>
        <taxon>Tracheophyta</taxon>
        <taxon>Spermatophyta</taxon>
        <taxon>Magnoliopsida</taxon>
        <taxon>Liliopsida</taxon>
        <taxon>Poales</taxon>
        <taxon>Poaceae</taxon>
        <taxon>PACMAD clade</taxon>
        <taxon>Panicoideae</taxon>
        <taxon>Andropogonodae</taxon>
        <taxon>Andropogoneae</taxon>
        <taxon>Tripsacinae</taxon>
        <taxon>Zea</taxon>
    </lineage>
</organism>
<keyword evidence="2" id="KW-1185">Reference proteome</keyword>
<reference evidence="1" key="2">
    <citation type="submission" date="2019-07" db="EMBL/GenBank/DDBJ databases">
        <authorList>
            <person name="Seetharam A."/>
            <person name="Woodhouse M."/>
            <person name="Cannon E."/>
        </authorList>
    </citation>
    <scope>NUCLEOTIDE SEQUENCE [LARGE SCALE GENOMIC DNA]</scope>
    <source>
        <strain evidence="1">cv. B73</strain>
    </source>
</reference>